<protein>
    <recommendedName>
        <fullName evidence="4">Transmembrane protein</fullName>
    </recommendedName>
</protein>
<proteinExistence type="predicted"/>
<dbReference type="Proteomes" id="UP001415857">
    <property type="component" value="Unassembled WGS sequence"/>
</dbReference>
<dbReference type="PANTHER" id="PTHR33133:SF21">
    <property type="entry name" value="TRANSMEMBRANE PROTEIN"/>
    <property type="match status" value="1"/>
</dbReference>
<feature type="transmembrane region" description="Helical" evidence="1">
    <location>
        <begin position="277"/>
        <end position="299"/>
    </location>
</feature>
<keyword evidence="3" id="KW-1185">Reference proteome</keyword>
<feature type="transmembrane region" description="Helical" evidence="1">
    <location>
        <begin position="35"/>
        <end position="56"/>
    </location>
</feature>
<keyword evidence="1" id="KW-0812">Transmembrane</keyword>
<feature type="transmembrane region" description="Helical" evidence="1">
    <location>
        <begin position="151"/>
        <end position="173"/>
    </location>
</feature>
<feature type="transmembrane region" description="Helical" evidence="1">
    <location>
        <begin position="179"/>
        <end position="205"/>
    </location>
</feature>
<keyword evidence="1" id="KW-0472">Membrane</keyword>
<evidence type="ECO:0000313" key="2">
    <source>
        <dbReference type="EMBL" id="KAK9275534.1"/>
    </source>
</evidence>
<reference evidence="2 3" key="1">
    <citation type="journal article" date="2024" name="Plant J.">
        <title>Genome sequences and population genomics reveal climatic adaptation and genomic divergence between two closely related sweetgum species.</title>
        <authorList>
            <person name="Xu W.Q."/>
            <person name="Ren C.Q."/>
            <person name="Zhang X.Y."/>
            <person name="Comes H.P."/>
            <person name="Liu X.H."/>
            <person name="Li Y.G."/>
            <person name="Kettle C.J."/>
            <person name="Jalonen R."/>
            <person name="Gaisberger H."/>
            <person name="Ma Y.Z."/>
            <person name="Qiu Y.X."/>
        </authorList>
    </citation>
    <scope>NUCLEOTIDE SEQUENCE [LARGE SCALE GENOMIC DNA]</scope>
    <source>
        <strain evidence="2">Hangzhou</strain>
    </source>
</reference>
<feature type="transmembrane region" description="Helical" evidence="1">
    <location>
        <begin position="100"/>
        <end position="125"/>
    </location>
</feature>
<dbReference type="AlphaFoldDB" id="A0AAP0RDJ5"/>
<feature type="transmembrane region" description="Helical" evidence="1">
    <location>
        <begin position="226"/>
        <end position="246"/>
    </location>
</feature>
<name>A0AAP0RDJ5_LIQFO</name>
<evidence type="ECO:0008006" key="4">
    <source>
        <dbReference type="Google" id="ProtNLM"/>
    </source>
</evidence>
<sequence length="316" mass="35011">MSERVDEFSRESCCLFPLINTLLDSFKIFLRNFRIFLSIFALTTLPLSLLLFSLSLHSHPIQSQIYHLESLAFSSSTRFEARHVWKESRADAVSLLRIKALFSIPCYVLSLLSVITAVNSTALAFHGRRPSFSTAVLAVKTAWKRPFVTSLYVYSLMMAYAAVLRTLAAAFVGAPVPRLVVAVVGAVLEIHLMAVLSMGLVVSVNEDRFGLEAIRIGSGLMEGRRVSGWVLSCLLVLVSGCIGWELEGLMDGQELLGKWYSWAPTVMMGVLSFGDKVGLVCMYALVALWSFVVSTVFYCECRKRHPIGSENEPIPV</sequence>
<dbReference type="PANTHER" id="PTHR33133">
    <property type="entry name" value="OS08G0107100 PROTEIN-RELATED"/>
    <property type="match status" value="1"/>
</dbReference>
<keyword evidence="1" id="KW-1133">Transmembrane helix</keyword>
<organism evidence="2 3">
    <name type="scientific">Liquidambar formosana</name>
    <name type="common">Formosan gum</name>
    <dbReference type="NCBI Taxonomy" id="63359"/>
    <lineage>
        <taxon>Eukaryota</taxon>
        <taxon>Viridiplantae</taxon>
        <taxon>Streptophyta</taxon>
        <taxon>Embryophyta</taxon>
        <taxon>Tracheophyta</taxon>
        <taxon>Spermatophyta</taxon>
        <taxon>Magnoliopsida</taxon>
        <taxon>eudicotyledons</taxon>
        <taxon>Gunneridae</taxon>
        <taxon>Pentapetalae</taxon>
        <taxon>Saxifragales</taxon>
        <taxon>Altingiaceae</taxon>
        <taxon>Liquidambar</taxon>
    </lineage>
</organism>
<comment type="caution">
    <text evidence="2">The sequence shown here is derived from an EMBL/GenBank/DDBJ whole genome shotgun (WGS) entry which is preliminary data.</text>
</comment>
<evidence type="ECO:0000256" key="1">
    <source>
        <dbReference type="SAM" id="Phobius"/>
    </source>
</evidence>
<gene>
    <name evidence="2" type="ORF">L1049_022801</name>
</gene>
<accession>A0AAP0RDJ5</accession>
<dbReference type="EMBL" id="JBBPBK010000011">
    <property type="protein sequence ID" value="KAK9275534.1"/>
    <property type="molecule type" value="Genomic_DNA"/>
</dbReference>
<evidence type="ECO:0000313" key="3">
    <source>
        <dbReference type="Proteomes" id="UP001415857"/>
    </source>
</evidence>